<keyword evidence="5" id="KW-0119">Carbohydrate metabolism</keyword>
<accession>A0A179FD99</accession>
<dbReference type="Gene3D" id="1.10.8.1080">
    <property type="match status" value="1"/>
</dbReference>
<dbReference type="NCBIfam" id="NF009222">
    <property type="entry name" value="PRK12570.1"/>
    <property type="match status" value="1"/>
</dbReference>
<dbReference type="GO" id="GO:0097367">
    <property type="term" value="F:carbohydrate derivative binding"/>
    <property type="evidence" value="ECO:0007669"/>
    <property type="project" value="InterPro"/>
</dbReference>
<dbReference type="PROSITE" id="PS51464">
    <property type="entry name" value="SIS"/>
    <property type="match status" value="1"/>
</dbReference>
<feature type="domain" description="SIS" evidence="7">
    <location>
        <begin position="64"/>
        <end position="228"/>
    </location>
</feature>
<dbReference type="Gene3D" id="3.30.420.40">
    <property type="match status" value="2"/>
</dbReference>
<dbReference type="EC" id="2.7.1.59" evidence="2"/>
<dbReference type="RefSeq" id="XP_018140841.1">
    <property type="nucleotide sequence ID" value="XM_018287721.1"/>
</dbReference>
<dbReference type="GeneID" id="28851715"/>
<dbReference type="KEGG" id="pchm:VFPPC_09134"/>
<comment type="similarity">
    <text evidence="1">Belongs to the eukaryotic-type N-acetylglucosamine kinase family.</text>
</comment>
<dbReference type="SUPFAM" id="SSF53067">
    <property type="entry name" value="Actin-like ATPase domain"/>
    <property type="match status" value="2"/>
</dbReference>
<dbReference type="STRING" id="1380566.A0A179FD99"/>
<comment type="caution">
    <text evidence="8">The sequence shown here is derived from an EMBL/GenBank/DDBJ whole genome shotgun (WGS) entry which is preliminary data.</text>
</comment>
<evidence type="ECO:0000256" key="4">
    <source>
        <dbReference type="ARBA" id="ARBA00023239"/>
    </source>
</evidence>
<proteinExistence type="inferred from homology"/>
<dbReference type="CDD" id="cd05007">
    <property type="entry name" value="SIS_Etherase"/>
    <property type="match status" value="1"/>
</dbReference>
<reference evidence="8 9" key="1">
    <citation type="journal article" date="2016" name="PLoS Pathog.">
        <title>Biosynthesis of antibiotic leucinostatins in bio-control fungus Purpureocillium lilacinum and their inhibition on phytophthora revealed by genome mining.</title>
        <authorList>
            <person name="Wang G."/>
            <person name="Liu Z."/>
            <person name="Lin R."/>
            <person name="Li E."/>
            <person name="Mao Z."/>
            <person name="Ling J."/>
            <person name="Yang Y."/>
            <person name="Yin W.B."/>
            <person name="Xie B."/>
        </authorList>
    </citation>
    <scope>NUCLEOTIDE SEQUENCE [LARGE SCALE GENOMIC DNA]</scope>
    <source>
        <strain evidence="8">170</strain>
    </source>
</reference>
<dbReference type="GO" id="GO:0016835">
    <property type="term" value="F:carbon-oxygen lyase activity"/>
    <property type="evidence" value="ECO:0007669"/>
    <property type="project" value="InterPro"/>
</dbReference>
<dbReference type="InterPro" id="IPR040190">
    <property type="entry name" value="MURQ/GCKR"/>
</dbReference>
<dbReference type="GO" id="GO:0016803">
    <property type="term" value="F:ether hydrolase activity"/>
    <property type="evidence" value="ECO:0007669"/>
    <property type="project" value="TreeGrafter"/>
</dbReference>
<dbReference type="Pfam" id="PF22645">
    <property type="entry name" value="GKRP_SIS_N"/>
    <property type="match status" value="1"/>
</dbReference>
<keyword evidence="9" id="KW-1185">Reference proteome</keyword>
<dbReference type="GO" id="GO:0046348">
    <property type="term" value="P:amino sugar catabolic process"/>
    <property type="evidence" value="ECO:0007669"/>
    <property type="project" value="InterPro"/>
</dbReference>
<evidence type="ECO:0000259" key="7">
    <source>
        <dbReference type="PROSITE" id="PS51464"/>
    </source>
</evidence>
<dbReference type="OrthoDB" id="311172at2759"/>
<dbReference type="InterPro" id="IPR002731">
    <property type="entry name" value="ATPase_BadF"/>
</dbReference>
<dbReference type="InterPro" id="IPR046348">
    <property type="entry name" value="SIS_dom_sf"/>
</dbReference>
<evidence type="ECO:0000256" key="3">
    <source>
        <dbReference type="ARBA" id="ARBA00014974"/>
    </source>
</evidence>
<dbReference type="GO" id="GO:0045127">
    <property type="term" value="F:N-acetylglucosamine kinase activity"/>
    <property type="evidence" value="ECO:0007669"/>
    <property type="project" value="UniProtKB-EC"/>
</dbReference>
<dbReference type="Gene3D" id="3.40.50.10490">
    <property type="entry name" value="Glucose-6-phosphate isomerase like protein, domain 1"/>
    <property type="match status" value="1"/>
</dbReference>
<keyword evidence="4" id="KW-0456">Lyase</keyword>
<name>A0A179FD99_METCM</name>
<dbReference type="AlphaFoldDB" id="A0A179FD99"/>
<dbReference type="PANTHER" id="PTHR10088">
    <property type="entry name" value="GLUCOKINASE REGULATORY PROTEIN"/>
    <property type="match status" value="1"/>
</dbReference>
<dbReference type="Pfam" id="PF01869">
    <property type="entry name" value="BcrAD_BadFG"/>
    <property type="match status" value="1"/>
</dbReference>
<dbReference type="PROSITE" id="PS01272">
    <property type="entry name" value="GCKR"/>
    <property type="match status" value="1"/>
</dbReference>
<gene>
    <name evidence="8" type="ORF">VFPPC_09134</name>
</gene>
<dbReference type="EMBL" id="LSBJ02000006">
    <property type="protein sequence ID" value="OAQ63261.1"/>
    <property type="molecule type" value="Genomic_DNA"/>
</dbReference>
<dbReference type="CDD" id="cd24007">
    <property type="entry name" value="ASKHA_NBD_eukNAGK-like"/>
    <property type="match status" value="1"/>
</dbReference>
<dbReference type="InterPro" id="IPR043129">
    <property type="entry name" value="ATPase_NBD"/>
</dbReference>
<dbReference type="InterPro" id="IPR005486">
    <property type="entry name" value="Glucokinase_regulatory_CS"/>
</dbReference>
<dbReference type="SUPFAM" id="SSF53697">
    <property type="entry name" value="SIS domain"/>
    <property type="match status" value="1"/>
</dbReference>
<evidence type="ECO:0000313" key="8">
    <source>
        <dbReference type="EMBL" id="OAQ63261.1"/>
    </source>
</evidence>
<dbReference type="PANTHER" id="PTHR10088:SF4">
    <property type="entry name" value="GLUCOKINASE REGULATORY PROTEIN"/>
    <property type="match status" value="1"/>
</dbReference>
<evidence type="ECO:0000256" key="5">
    <source>
        <dbReference type="ARBA" id="ARBA00023277"/>
    </source>
</evidence>
<evidence type="ECO:0000256" key="2">
    <source>
        <dbReference type="ARBA" id="ARBA00012122"/>
    </source>
</evidence>
<dbReference type="InterPro" id="IPR005488">
    <property type="entry name" value="Etherase_MurQ"/>
</dbReference>
<protein>
    <recommendedName>
        <fullName evidence="3">N-acetyl-D-glucosamine kinase</fullName>
        <ecNumber evidence="2">2.7.1.59</ecNumber>
    </recommendedName>
    <alternativeName>
        <fullName evidence="6">GlcNAc kinase</fullName>
    </alternativeName>
</protein>
<evidence type="ECO:0000313" key="9">
    <source>
        <dbReference type="Proteomes" id="UP000078397"/>
    </source>
</evidence>
<dbReference type="Proteomes" id="UP000078397">
    <property type="component" value="Unassembled WGS sequence"/>
</dbReference>
<evidence type="ECO:0000256" key="6">
    <source>
        <dbReference type="ARBA" id="ARBA00031123"/>
    </source>
</evidence>
<dbReference type="GO" id="GO:0009254">
    <property type="term" value="P:peptidoglycan turnover"/>
    <property type="evidence" value="ECO:0007669"/>
    <property type="project" value="TreeGrafter"/>
</dbReference>
<dbReference type="InterPro" id="IPR001347">
    <property type="entry name" value="SIS_dom"/>
</dbReference>
<dbReference type="NCBIfam" id="NF003915">
    <property type="entry name" value="PRK05441.1"/>
    <property type="match status" value="1"/>
</dbReference>
<sequence length="710" mass="74949">MTPSTDPHNESLGTLQTEAISPIADTMDTMATYELCASFNQEEALVATSIASNLPAIAALVDDIVPRLRRGGRLIYVGAGNSGRVAYMDCTELLPTFSADQKQFLTVVAGGSRAVVEAVEGAEDLHDDGEAKMQELQLTSRDTVIGIAASGRTPFVLGALEAAMRNDALTAGITNCRPSAMEKLGIKHLITVLVGPEFVTGSTRLKAGSCAKQVLNMISTCTMIKLGKTYRGLMVDVRAVNEKLRARGRRIVRQVCKDRPLMRNIKPYIDATSITRCDALDDLDRAIDSLIQTCAGSIKLACAVGLSGLDSETARAKMAMVDGNLHAFVRVVDTHPSAASADVGNREDYFLCVDGGGTKCAAAIASRGAVVAQGVAGGCNLNSVTLEEAVNQIRSAIDQAVALLNGHHQGSWPKFRKVWVGIAGLHHSRQGESMTSHLEYLLGLSSNSGRLSLTCDTSLLSSCMVSNNSVNGCVALIAGTGAVATAFKTGSAGGITQVGRAGGWGHLFGDAGSAFYIGQRAIQTVLAALEECQGDPSSSQTLSQFQQAVLEQLNCDKADLLSTVLGTHATKQSPKLLIGGVARIVTNLGFRSVNPDQDAINILHDAADCLVVLLKRLIKAGVSDPSGSMLVLSGALMKVGPFRELVLEKCKDQNIVFKSTLLVEDPSKYAGNFLARSSSDNEPVLDDTIEDTPASTFYSTSTLLKQEVVV</sequence>
<organism evidence="8 9">
    <name type="scientific">Pochonia chlamydosporia 170</name>
    <dbReference type="NCBI Taxonomy" id="1380566"/>
    <lineage>
        <taxon>Eukaryota</taxon>
        <taxon>Fungi</taxon>
        <taxon>Dikarya</taxon>
        <taxon>Ascomycota</taxon>
        <taxon>Pezizomycotina</taxon>
        <taxon>Sordariomycetes</taxon>
        <taxon>Hypocreomycetidae</taxon>
        <taxon>Hypocreales</taxon>
        <taxon>Clavicipitaceae</taxon>
        <taxon>Pochonia</taxon>
    </lineage>
</organism>
<evidence type="ECO:0000256" key="1">
    <source>
        <dbReference type="ARBA" id="ARBA00006198"/>
    </source>
</evidence>